<name>A0ABV6GIT1_9BACI</name>
<comment type="caution">
    <text evidence="1">The sequence shown here is derived from an EMBL/GenBank/DDBJ whole genome shotgun (WGS) entry which is preliminary data.</text>
</comment>
<gene>
    <name evidence="1" type="ORF">ACFFIX_19625</name>
</gene>
<proteinExistence type="predicted"/>
<dbReference type="EMBL" id="JBHLVO010000022">
    <property type="protein sequence ID" value="MFC0273605.1"/>
    <property type="molecule type" value="Genomic_DNA"/>
</dbReference>
<dbReference type="Proteomes" id="UP001589854">
    <property type="component" value="Unassembled WGS sequence"/>
</dbReference>
<sequence>MSMTKEEKEHLRQQAIEANEQRIARLETFLEGFPLDSEVNKTVALELATAIVFIEKDTDKLKQYVIN</sequence>
<evidence type="ECO:0008006" key="3">
    <source>
        <dbReference type="Google" id="ProtNLM"/>
    </source>
</evidence>
<evidence type="ECO:0000313" key="1">
    <source>
        <dbReference type="EMBL" id="MFC0273605.1"/>
    </source>
</evidence>
<accession>A0ABV6GIT1</accession>
<reference evidence="1 2" key="1">
    <citation type="submission" date="2024-09" db="EMBL/GenBank/DDBJ databases">
        <authorList>
            <person name="Sun Q."/>
            <person name="Mori K."/>
        </authorList>
    </citation>
    <scope>NUCLEOTIDE SEQUENCE [LARGE SCALE GENOMIC DNA]</scope>
    <source>
        <strain evidence="1 2">CCM 7228</strain>
    </source>
</reference>
<protein>
    <recommendedName>
        <fullName evidence="3">Phage protein</fullName>
    </recommendedName>
</protein>
<keyword evidence="2" id="KW-1185">Reference proteome</keyword>
<evidence type="ECO:0000313" key="2">
    <source>
        <dbReference type="Proteomes" id="UP001589854"/>
    </source>
</evidence>
<dbReference type="RefSeq" id="WP_378937074.1">
    <property type="nucleotide sequence ID" value="NZ_JBHLVO010000022.1"/>
</dbReference>
<organism evidence="1 2">
    <name type="scientific">Metabacillus herbersteinensis</name>
    <dbReference type="NCBI Taxonomy" id="283816"/>
    <lineage>
        <taxon>Bacteria</taxon>
        <taxon>Bacillati</taxon>
        <taxon>Bacillota</taxon>
        <taxon>Bacilli</taxon>
        <taxon>Bacillales</taxon>
        <taxon>Bacillaceae</taxon>
        <taxon>Metabacillus</taxon>
    </lineage>
</organism>